<accession>A0ABX1YHS9</accession>
<dbReference type="EMBL" id="WHOB01000050">
    <property type="protein sequence ID" value="NOU80575.1"/>
    <property type="molecule type" value="Genomic_DNA"/>
</dbReference>
<gene>
    <name evidence="2" type="ORF">GC101_17045</name>
</gene>
<dbReference type="Pfam" id="PF00395">
    <property type="entry name" value="SLH"/>
    <property type="match status" value="3"/>
</dbReference>
<dbReference type="InterPro" id="IPR001119">
    <property type="entry name" value="SLH_dom"/>
</dbReference>
<name>A0ABX1YHS9_9BACL</name>
<dbReference type="RefSeq" id="WP_171718210.1">
    <property type="nucleotide sequence ID" value="NZ_WHOB01000050.1"/>
</dbReference>
<evidence type="ECO:0000259" key="1">
    <source>
        <dbReference type="PROSITE" id="PS51272"/>
    </source>
</evidence>
<feature type="non-terminal residue" evidence="2">
    <location>
        <position position="1"/>
    </location>
</feature>
<proteinExistence type="predicted"/>
<dbReference type="PANTHER" id="PTHR43308">
    <property type="entry name" value="OUTER MEMBRANE PROTEIN ALPHA-RELATED"/>
    <property type="match status" value="1"/>
</dbReference>
<feature type="domain" description="SLH" evidence="1">
    <location>
        <begin position="303"/>
        <end position="366"/>
    </location>
</feature>
<organism evidence="2 3">
    <name type="scientific">Paenibacillus phytohabitans</name>
    <dbReference type="NCBI Taxonomy" id="2654978"/>
    <lineage>
        <taxon>Bacteria</taxon>
        <taxon>Bacillati</taxon>
        <taxon>Bacillota</taxon>
        <taxon>Bacilli</taxon>
        <taxon>Bacillales</taxon>
        <taxon>Paenibacillaceae</taxon>
        <taxon>Paenibacillus</taxon>
    </lineage>
</organism>
<evidence type="ECO:0000313" key="3">
    <source>
        <dbReference type="Proteomes" id="UP000596857"/>
    </source>
</evidence>
<protein>
    <recommendedName>
        <fullName evidence="1">SLH domain-containing protein</fullName>
    </recommendedName>
</protein>
<dbReference type="InterPro" id="IPR051465">
    <property type="entry name" value="Cell_Envelope_Struct_Comp"/>
</dbReference>
<dbReference type="Proteomes" id="UP000596857">
    <property type="component" value="Unassembled WGS sequence"/>
</dbReference>
<feature type="domain" description="SLH" evidence="1">
    <location>
        <begin position="436"/>
        <end position="496"/>
    </location>
</feature>
<reference evidence="2 3" key="1">
    <citation type="submission" date="2019-10" db="EMBL/GenBank/DDBJ databases">
        <title>Description of Paenibacillus terricola sp. nov.</title>
        <authorList>
            <person name="Carlier A."/>
            <person name="Qi S."/>
        </authorList>
    </citation>
    <scope>NUCLEOTIDE SEQUENCE [LARGE SCALE GENOMIC DNA]</scope>
    <source>
        <strain evidence="2 3">LMG 31459</strain>
    </source>
</reference>
<feature type="domain" description="SLH" evidence="1">
    <location>
        <begin position="367"/>
        <end position="430"/>
    </location>
</feature>
<evidence type="ECO:0000313" key="2">
    <source>
        <dbReference type="EMBL" id="NOU80575.1"/>
    </source>
</evidence>
<sequence length="496" mass="53058">ISGATGTTYVLTVGDAGKFITFAVTPKNESTPSTGSLSESAPTAVVTSPNVEVQVPVSPVATATPAPVIPAVQEEESLIEVVAVKKNDETINAAKLTLTKNTTGIEQASFRFLTAEVIKAAQLASNRETMAVRVKSLKDAQTVYGEITGDAIQALIAKQQRLAVITGDVAIEFPSVSIPVQELAKQGGVSADQLKLEIRIEKQPEAVKSAAAQWAVSQNASLIGEPYKFSINVISGTLSTPVVQYGDRYAYHTVPIPAGVINPYSLGAVMLLDGKYVPVPVRVIDSGHAVIQTPTNATVMLIQRNQTFTDLSRHWGVNDLVFMADKDNVEGAVNGSFNPGGSVSRSELASILVRSLGLGQRPVSAVSSGAFRDLPADPSAVRDIQLTIDAGLFQGYSAAVFAPDAEVTREQLIAVLMRFYQNFELELPALHQSRIADVYKDNSTISDWAGQYLNEAYNGGVVYGYENDTLGVKRAVTRDEATAMIRRFLQRTNLTN</sequence>
<comment type="caution">
    <text evidence="2">The sequence shown here is derived from an EMBL/GenBank/DDBJ whole genome shotgun (WGS) entry which is preliminary data.</text>
</comment>
<dbReference type="PROSITE" id="PS51272">
    <property type="entry name" value="SLH"/>
    <property type="match status" value="3"/>
</dbReference>
<keyword evidence="3" id="KW-1185">Reference proteome</keyword>